<dbReference type="AlphaFoldDB" id="A0A7X5XRK7"/>
<dbReference type="PANTHER" id="PTHR48228:SF5">
    <property type="entry name" value="ALPHA-METHYLACYL-COA RACEMASE"/>
    <property type="match status" value="1"/>
</dbReference>
<dbReference type="InterPro" id="IPR044855">
    <property type="entry name" value="CoA-Trfase_III_dom3_sf"/>
</dbReference>
<dbReference type="GO" id="GO:0008111">
    <property type="term" value="F:alpha-methylacyl-CoA racemase activity"/>
    <property type="evidence" value="ECO:0007669"/>
    <property type="project" value="UniProtKB-EC"/>
</dbReference>
<accession>A0A7X5XRK7</accession>
<sequence>MRPVLEGVRVIELAGIGPAPFCGMMLADHGAEVIRIDRPGGSDPLSQDQGRDVLLRSRRSITLDLKRPEAVEIVARLVETADGLIEGFRPGVAERLGIGPDVLMARNPALVYGRMTGWGQDGPLADKAGHDLNYISISGCLAALGAEDQPPIPPLNLIGDYGGGGMMLAFGFVSALLAARRSGAGRVIDCSMADGAAALMAGMWSLRHNGMWSHGRGRNLLDGGAPFYACYACADGRFIAIGAIEAQFYARLVDALGLAGDPLFVAQHDQSQWPAMKARLAGIFASGPRATWTARLQQRDCCYSEVLTMDDAPAHEHSRARGSYVEADGWTQPRPAPRFADTDIVAPKMWRRDSDRAAILAEIGAVDPDRVAAGQELWKNRTSAG</sequence>
<evidence type="ECO:0000313" key="2">
    <source>
        <dbReference type="Proteomes" id="UP000535078"/>
    </source>
</evidence>
<dbReference type="SUPFAM" id="SSF89796">
    <property type="entry name" value="CoA-transferase family III (CaiB/BaiF)"/>
    <property type="match status" value="1"/>
</dbReference>
<dbReference type="InterPro" id="IPR023606">
    <property type="entry name" value="CoA-Trfase_III_dom_1_sf"/>
</dbReference>
<organism evidence="1 2">
    <name type="scientific">Sphingopyxis italica</name>
    <dbReference type="NCBI Taxonomy" id="1129133"/>
    <lineage>
        <taxon>Bacteria</taxon>
        <taxon>Pseudomonadati</taxon>
        <taxon>Pseudomonadota</taxon>
        <taxon>Alphaproteobacteria</taxon>
        <taxon>Sphingomonadales</taxon>
        <taxon>Sphingomonadaceae</taxon>
        <taxon>Sphingopyxis</taxon>
    </lineage>
</organism>
<reference evidence="1 2" key="1">
    <citation type="submission" date="2020-03" db="EMBL/GenBank/DDBJ databases">
        <title>Genomic Encyclopedia of Type Strains, Phase IV (KMG-IV): sequencing the most valuable type-strain genomes for metagenomic binning, comparative biology and taxonomic classification.</title>
        <authorList>
            <person name="Goeker M."/>
        </authorList>
    </citation>
    <scope>NUCLEOTIDE SEQUENCE [LARGE SCALE GENOMIC DNA]</scope>
    <source>
        <strain evidence="1 2">DSM 25229</strain>
    </source>
</reference>
<dbReference type="InterPro" id="IPR003673">
    <property type="entry name" value="CoA-Trfase_fam_III"/>
</dbReference>
<gene>
    <name evidence="1" type="ORF">GGR90_002170</name>
</gene>
<dbReference type="InterPro" id="IPR050509">
    <property type="entry name" value="CoA-transferase_III"/>
</dbReference>
<proteinExistence type="predicted"/>
<dbReference type="PANTHER" id="PTHR48228">
    <property type="entry name" value="SUCCINYL-COA--D-CITRAMALATE COA-TRANSFERASE"/>
    <property type="match status" value="1"/>
</dbReference>
<dbReference type="Proteomes" id="UP000535078">
    <property type="component" value="Unassembled WGS sequence"/>
</dbReference>
<dbReference type="RefSeq" id="WP_209023679.1">
    <property type="nucleotide sequence ID" value="NZ_JAATIT010000002.1"/>
</dbReference>
<dbReference type="EC" id="5.1.99.4" evidence="1"/>
<dbReference type="Pfam" id="PF02515">
    <property type="entry name" value="CoA_transf_3"/>
    <property type="match status" value="1"/>
</dbReference>
<comment type="caution">
    <text evidence="1">The sequence shown here is derived from an EMBL/GenBank/DDBJ whole genome shotgun (WGS) entry which is preliminary data.</text>
</comment>
<protein>
    <submittedName>
        <fullName evidence="1">Alpha-methylacyl-CoA racemase</fullName>
        <ecNumber evidence="1">5.1.99.4</ecNumber>
    </submittedName>
</protein>
<keyword evidence="1" id="KW-0413">Isomerase</keyword>
<name>A0A7X5XRK7_9SPHN</name>
<evidence type="ECO:0000313" key="1">
    <source>
        <dbReference type="EMBL" id="NJB89995.1"/>
    </source>
</evidence>
<keyword evidence="2" id="KW-1185">Reference proteome</keyword>
<dbReference type="Gene3D" id="3.40.50.10540">
    <property type="entry name" value="Crotonobetainyl-coa:carnitine coa-transferase, domain 1"/>
    <property type="match status" value="1"/>
</dbReference>
<dbReference type="Gene3D" id="3.30.1540.10">
    <property type="entry name" value="formyl-coa transferase, domain 3"/>
    <property type="match status" value="1"/>
</dbReference>
<dbReference type="EMBL" id="JAATIT010000002">
    <property type="protein sequence ID" value="NJB89995.1"/>
    <property type="molecule type" value="Genomic_DNA"/>
</dbReference>